<dbReference type="Proteomes" id="UP000027337">
    <property type="component" value="Unassembled WGS sequence"/>
</dbReference>
<evidence type="ECO:0000313" key="2">
    <source>
        <dbReference type="EMBL" id="KAJ03935.1"/>
    </source>
</evidence>
<gene>
    <name evidence="2" type="ORF">PM02_06350</name>
</gene>
<keyword evidence="3" id="KW-1185">Reference proteome</keyword>
<sequence>MKPVFSTSAILIAIGLSASAAAAETVCMPAGEMKASLIDWYGEKPVAAPSEDREQLWVSEKTGTWTLVKTLADGNACVLAQGEDWMGGANQQELLAALD</sequence>
<dbReference type="RefSeq" id="WP_037906373.1">
    <property type="nucleotide sequence ID" value="NZ_JEMU01000004.1"/>
</dbReference>
<feature type="chain" id="PRO_5001611555" evidence="1">
    <location>
        <begin position="23"/>
        <end position="99"/>
    </location>
</feature>
<name>A0A061SWC7_9RHOB</name>
<comment type="caution">
    <text evidence="2">The sequence shown here is derived from an EMBL/GenBank/DDBJ whole genome shotgun (WGS) entry which is preliminary data.</text>
</comment>
<accession>A0A061SWC7</accession>
<dbReference type="STRING" id="83219.PM02_06350"/>
<evidence type="ECO:0000313" key="3">
    <source>
        <dbReference type="Proteomes" id="UP000027337"/>
    </source>
</evidence>
<dbReference type="eggNOG" id="ENOG50347U6">
    <property type="taxonomic scope" value="Bacteria"/>
</dbReference>
<dbReference type="EMBL" id="JEMU01000004">
    <property type="protein sequence ID" value="KAJ03935.1"/>
    <property type="molecule type" value="Genomic_DNA"/>
</dbReference>
<evidence type="ECO:0000256" key="1">
    <source>
        <dbReference type="SAM" id="SignalP"/>
    </source>
</evidence>
<feature type="signal peptide" evidence="1">
    <location>
        <begin position="1"/>
        <end position="22"/>
    </location>
</feature>
<protein>
    <submittedName>
        <fullName evidence="2">Signal peptide protein</fullName>
    </submittedName>
</protein>
<keyword evidence="1" id="KW-0732">Signal</keyword>
<proteinExistence type="predicted"/>
<dbReference type="AlphaFoldDB" id="A0A061SWC7"/>
<reference evidence="2 3" key="1">
    <citation type="journal article" date="2014" name="Genome Announc.">
        <title>Draft Genome Sequences of Two Isolates of the Roseobacter Group, Sulfitobacter sp. Strains 3SOLIMAR09 and 1FIGIMAR09, from Harbors of Mallorca Island (Mediterranean Sea).</title>
        <authorList>
            <person name="Mas-Llado M."/>
            <person name="Pina-Villalonga J.M."/>
            <person name="Brunet-Galmes I."/>
            <person name="Nogales B."/>
            <person name="Bosch R."/>
        </authorList>
    </citation>
    <scope>NUCLEOTIDE SEQUENCE [LARGE SCALE GENOMIC DNA]</scope>
    <source>
        <strain evidence="2 3">1FIGIMAR09</strain>
    </source>
</reference>
<organism evidence="2 3">
    <name type="scientific">Sulfitobacter mediterraneus</name>
    <dbReference type="NCBI Taxonomy" id="83219"/>
    <lineage>
        <taxon>Bacteria</taxon>
        <taxon>Pseudomonadati</taxon>
        <taxon>Pseudomonadota</taxon>
        <taxon>Alphaproteobacteria</taxon>
        <taxon>Rhodobacterales</taxon>
        <taxon>Roseobacteraceae</taxon>
        <taxon>Sulfitobacter</taxon>
    </lineage>
</organism>